<evidence type="ECO:0000313" key="3">
    <source>
        <dbReference type="Proteomes" id="UP000516422"/>
    </source>
</evidence>
<dbReference type="EMBL" id="CP051006">
    <property type="protein sequence ID" value="QNT90431.1"/>
    <property type="molecule type" value="Genomic_DNA"/>
</dbReference>
<name>A0A7H1PQV1_9ACTN</name>
<gene>
    <name evidence="2" type="ORF">HEP81_00093</name>
</gene>
<dbReference type="Proteomes" id="UP000516422">
    <property type="component" value="Chromosome"/>
</dbReference>
<organism evidence="2 3">
    <name type="scientific">Streptomyces griseofuscus</name>
    <dbReference type="NCBI Taxonomy" id="146922"/>
    <lineage>
        <taxon>Bacteria</taxon>
        <taxon>Bacillati</taxon>
        <taxon>Actinomycetota</taxon>
        <taxon>Actinomycetes</taxon>
        <taxon>Kitasatosporales</taxon>
        <taxon>Streptomycetaceae</taxon>
        <taxon>Streptomyces</taxon>
    </lineage>
</organism>
<dbReference type="AlphaFoldDB" id="A0A7H1PQV1"/>
<sequence length="74" mass="7471">MVVDGEVDAVEAHAASPGPAGLPAQDLVAAAVGDPAELPDVDVDRFARPVPFVASDHFPCGPVQEGEAVQAVPE</sequence>
<proteinExistence type="predicted"/>
<dbReference type="KEGG" id="sgf:HEP81_00093"/>
<accession>A0A7H1PQV1</accession>
<evidence type="ECO:0000313" key="2">
    <source>
        <dbReference type="EMBL" id="QNT90431.1"/>
    </source>
</evidence>
<feature type="region of interest" description="Disordered" evidence="1">
    <location>
        <begin position="1"/>
        <end position="22"/>
    </location>
</feature>
<protein>
    <submittedName>
        <fullName evidence="2">Uncharacterized protein</fullName>
    </submittedName>
</protein>
<reference evidence="2 3" key="1">
    <citation type="submission" date="2020-04" db="EMBL/GenBank/DDBJ databases">
        <title>Characterization and engineering of Streptomyces griseofuscus DSM40191 as a potential heterologous host for expression of BGCs.</title>
        <authorList>
            <person name="Gren T."/>
            <person name="Whitford C.M."/>
            <person name="Mohite O.S."/>
            <person name="Joergensen T.S."/>
            <person name="Nielsen J.B."/>
            <person name="Lee S.Y."/>
            <person name="Weber T."/>
        </authorList>
    </citation>
    <scope>NUCLEOTIDE SEQUENCE [LARGE SCALE GENOMIC DNA]</scope>
    <source>
        <strain evidence="2 3">DSM 40191</strain>
    </source>
</reference>
<evidence type="ECO:0000256" key="1">
    <source>
        <dbReference type="SAM" id="MobiDB-lite"/>
    </source>
</evidence>